<keyword evidence="4 14" id="KW-0812">Transmembrane</keyword>
<keyword evidence="10" id="KW-0325">Glycoprotein</keyword>
<dbReference type="InterPro" id="IPR002110">
    <property type="entry name" value="Ankyrin_rpt"/>
</dbReference>
<dbReference type="InterPro" id="IPR052076">
    <property type="entry name" value="TRP_cation_channel"/>
</dbReference>
<dbReference type="InterPro" id="IPR036770">
    <property type="entry name" value="Ankyrin_rpt-contain_sf"/>
</dbReference>
<feature type="domain" description="Ion transport" evidence="15">
    <location>
        <begin position="760"/>
        <end position="945"/>
    </location>
</feature>
<reference evidence="16" key="3">
    <citation type="submission" date="2025-09" db="UniProtKB">
        <authorList>
            <consortium name="Ensembl"/>
        </authorList>
    </citation>
    <scope>IDENTIFICATION</scope>
</reference>
<evidence type="ECO:0000256" key="4">
    <source>
        <dbReference type="ARBA" id="ARBA00022692"/>
    </source>
</evidence>
<dbReference type="PANTHER" id="PTHR47143">
    <property type="entry name" value="TRANSIENT RECEPTOR POTENTIAL CATION CHANNEL PROTEIN PAINLESS"/>
    <property type="match status" value="1"/>
</dbReference>
<comment type="catalytic activity">
    <reaction evidence="12">
        <text>Ca(2+)(in) = Ca(2+)(out)</text>
        <dbReference type="Rhea" id="RHEA:29671"/>
        <dbReference type="ChEBI" id="CHEBI:29108"/>
    </reaction>
</comment>
<feature type="repeat" description="ANK" evidence="13">
    <location>
        <begin position="466"/>
        <end position="491"/>
    </location>
</feature>
<evidence type="ECO:0000256" key="13">
    <source>
        <dbReference type="PROSITE-ProRule" id="PRU00023"/>
    </source>
</evidence>
<proteinExistence type="predicted"/>
<feature type="transmembrane region" description="Helical" evidence="14">
    <location>
        <begin position="777"/>
        <end position="795"/>
    </location>
</feature>
<dbReference type="Ensembl" id="ENSOTST00005168878.1">
    <property type="protein sequence ID" value="ENSOTSP00005130102.1"/>
    <property type="gene ID" value="ENSOTSG00005020685.2"/>
</dbReference>
<dbReference type="GO" id="GO:0005216">
    <property type="term" value="F:monoatomic ion channel activity"/>
    <property type="evidence" value="ECO:0007669"/>
    <property type="project" value="InterPro"/>
</dbReference>
<feature type="repeat" description="ANK" evidence="13">
    <location>
        <begin position="532"/>
        <end position="564"/>
    </location>
</feature>
<evidence type="ECO:0000256" key="2">
    <source>
        <dbReference type="ARBA" id="ARBA00022448"/>
    </source>
</evidence>
<feature type="transmembrane region" description="Helical" evidence="14">
    <location>
        <begin position="873"/>
        <end position="892"/>
    </location>
</feature>
<feature type="repeat" description="ANK" evidence="13">
    <location>
        <begin position="82"/>
        <end position="114"/>
    </location>
</feature>
<dbReference type="GeneTree" id="ENSGT00940000156118"/>
<evidence type="ECO:0000256" key="7">
    <source>
        <dbReference type="ARBA" id="ARBA00023043"/>
    </source>
</evidence>
<name>A0AAZ3QLB8_ONCTS</name>
<evidence type="ECO:0000256" key="11">
    <source>
        <dbReference type="ARBA" id="ARBA00023303"/>
    </source>
</evidence>
<dbReference type="PANTHER" id="PTHR47143:SF1">
    <property type="entry name" value="ION_TRANS DOMAIN-CONTAINING PROTEIN"/>
    <property type="match status" value="1"/>
</dbReference>
<keyword evidence="3" id="KW-0716">Sensory transduction</keyword>
<evidence type="ECO:0000313" key="16">
    <source>
        <dbReference type="Ensembl" id="ENSOTSP00005130102.1"/>
    </source>
</evidence>
<dbReference type="AlphaFoldDB" id="A0AAZ3QLB8"/>
<evidence type="ECO:0000256" key="6">
    <source>
        <dbReference type="ARBA" id="ARBA00022989"/>
    </source>
</evidence>
<reference evidence="16" key="2">
    <citation type="submission" date="2025-08" db="UniProtKB">
        <authorList>
            <consortium name="Ensembl"/>
        </authorList>
    </citation>
    <scope>IDENTIFICATION</scope>
</reference>
<feature type="repeat" description="ANK" evidence="13">
    <location>
        <begin position="397"/>
        <end position="429"/>
    </location>
</feature>
<evidence type="ECO:0000256" key="1">
    <source>
        <dbReference type="ARBA" id="ARBA00004141"/>
    </source>
</evidence>
<feature type="repeat" description="ANK" evidence="13">
    <location>
        <begin position="326"/>
        <end position="358"/>
    </location>
</feature>
<feature type="repeat" description="ANK" evidence="13">
    <location>
        <begin position="149"/>
        <end position="181"/>
    </location>
</feature>
<keyword evidence="2" id="KW-0813">Transport</keyword>
<keyword evidence="8" id="KW-0406">Ion transport</keyword>
<dbReference type="Proteomes" id="UP000694402">
    <property type="component" value="Unassembled WGS sequence"/>
</dbReference>
<feature type="repeat" description="ANK" evidence="13">
    <location>
        <begin position="223"/>
        <end position="255"/>
    </location>
</feature>
<organism evidence="16 17">
    <name type="scientific">Oncorhynchus tshawytscha</name>
    <name type="common">Chinook salmon</name>
    <name type="synonym">Salmo tshawytscha</name>
    <dbReference type="NCBI Taxonomy" id="74940"/>
    <lineage>
        <taxon>Eukaryota</taxon>
        <taxon>Metazoa</taxon>
        <taxon>Chordata</taxon>
        <taxon>Craniata</taxon>
        <taxon>Vertebrata</taxon>
        <taxon>Euteleostomi</taxon>
        <taxon>Actinopterygii</taxon>
        <taxon>Neopterygii</taxon>
        <taxon>Teleostei</taxon>
        <taxon>Protacanthopterygii</taxon>
        <taxon>Salmoniformes</taxon>
        <taxon>Salmonidae</taxon>
        <taxon>Salmoninae</taxon>
        <taxon>Oncorhynchus</taxon>
    </lineage>
</organism>
<feature type="transmembrane region" description="Helical" evidence="14">
    <location>
        <begin position="739"/>
        <end position="756"/>
    </location>
</feature>
<evidence type="ECO:0000256" key="5">
    <source>
        <dbReference type="ARBA" id="ARBA00022737"/>
    </source>
</evidence>
<evidence type="ECO:0000256" key="8">
    <source>
        <dbReference type="ARBA" id="ARBA00023065"/>
    </source>
</evidence>
<evidence type="ECO:0000256" key="3">
    <source>
        <dbReference type="ARBA" id="ARBA00022606"/>
    </source>
</evidence>
<evidence type="ECO:0000256" key="9">
    <source>
        <dbReference type="ARBA" id="ARBA00023136"/>
    </source>
</evidence>
<evidence type="ECO:0000256" key="12">
    <source>
        <dbReference type="ARBA" id="ARBA00036634"/>
    </source>
</evidence>
<keyword evidence="9 14" id="KW-0472">Membrane</keyword>
<accession>A0AAZ3QLB8</accession>
<keyword evidence="5" id="KW-0677">Repeat</keyword>
<gene>
    <name evidence="16" type="primary">LOC112226907</name>
</gene>
<dbReference type="SUPFAM" id="SSF48403">
    <property type="entry name" value="Ankyrin repeat"/>
    <property type="match status" value="2"/>
</dbReference>
<dbReference type="Pfam" id="PF00520">
    <property type="entry name" value="Ion_trans"/>
    <property type="match status" value="1"/>
</dbReference>
<dbReference type="PROSITE" id="PS50297">
    <property type="entry name" value="ANK_REP_REGION"/>
    <property type="match status" value="6"/>
</dbReference>
<dbReference type="PROSITE" id="PS50088">
    <property type="entry name" value="ANK_REPEAT"/>
    <property type="match status" value="8"/>
</dbReference>
<feature type="repeat" description="ANK" evidence="13">
    <location>
        <begin position="293"/>
        <end position="325"/>
    </location>
</feature>
<evidence type="ECO:0000313" key="17">
    <source>
        <dbReference type="Proteomes" id="UP000694402"/>
    </source>
</evidence>
<dbReference type="Gene3D" id="1.25.40.20">
    <property type="entry name" value="Ankyrin repeat-containing domain"/>
    <property type="match status" value="5"/>
</dbReference>
<keyword evidence="17" id="KW-1185">Reference proteome</keyword>
<keyword evidence="11" id="KW-0407">Ion channel</keyword>
<keyword evidence="7 13" id="KW-0040">ANK repeat</keyword>
<evidence type="ECO:0000256" key="10">
    <source>
        <dbReference type="ARBA" id="ARBA00023180"/>
    </source>
</evidence>
<protein>
    <recommendedName>
        <fullName evidence="15">Ion transport domain-containing protein</fullName>
    </recommendedName>
</protein>
<sequence>MQDKTYQSVMYGDDATQISDKIFEWALQGDSAELEKHSAHLGVRDHANASPLHYATSHGHISTIQLIVQLTGPDELSASDEEGNTSLHWAVQRTQRESCACLLDLGANPNILNRRLMSPLHMAVSLGHNTLIELLLSHSNTDANLEGDLGNTPVMLACCVDNHEALHLLFKYGARLCQQNKLGHYPIHAAAFAGAKKSMQMVLQKGEEVGYSIESHINYVDKSFSTPLHLAVRGGNLEVIKLCIEQGAKMDQQQCDKSTALHFACTQGATEAVKLMLSAHDRVCDVINLTDGTCQTPLHKTTIFDHVELAEYLISKGGDINAIDCKGHTPLLLATSCSAWKTVSLLLTHGANLKIKDKHGCNFLHLAILQPKGLTNLPPEFLKCSSVRELLDAEDNEGCTPMHYACRLGIPESVKNMLRLNVSLDQKSKQKKSALHFAAEYGRINTCHRLLESMTNTRLLNEGDERGMTPLHLASRGGHVIVVDLLLRKGALFHSDYKGWTCLHHAAAEGYSQTIIILLASNIKLLDKTDEDMNTALHLAAREGHVAAVTLLLDRGAQITLNKSDASFLHEAVLNGRKDAAIAVIHNERCAEAMLLFEVKSTKRCVVMDMIEFLPESFKHLLDTCVKESDDDINSTNYSIEYTFRWLQAPMHVIKLAKADKSFDFQPLTALNYLEMKWNAYGMKVHLLNLAIYSLGLGPLTHIIHTLKPVLNTNVTNTTSPSPSPSVSMVTTSLDEQCYIITTCMFLILAMSLYAVGKELVQIVQQGSKYFYDVTNALDWGAAISSLLFVIPLLMDLKDTWHWEAGVVAVLLSWINFLLYFQRFERVGIYVVMFLEIAKTLISIIVLFFFLLLAFALAFYALMLDHKLFENRASIPLVIMQTFVMMAGELNYQENVLKPFLGGILPFPYLTYCIFVMFTFAVPILLINLMIGLAVGDIAEVQANAELKQIGMQIELHTSLEEKMPYWLMKRVDQISLTEYPNRACDGKREMLFAMLGMAHERTTLNLTSHPPTPMEQEISKQKYRLKEMSNIIEKQHNLLKLIVQKMEISSEAEEHDGPQLFQGYRDKPLPCQSKWNPLLRALAARK</sequence>
<dbReference type="InterPro" id="IPR005821">
    <property type="entry name" value="Ion_trans_dom"/>
</dbReference>
<feature type="transmembrane region" description="Helical" evidence="14">
    <location>
        <begin position="801"/>
        <end position="821"/>
    </location>
</feature>
<dbReference type="SMART" id="SM00248">
    <property type="entry name" value="ANK"/>
    <property type="match status" value="15"/>
</dbReference>
<reference evidence="17" key="1">
    <citation type="journal article" date="2018" name="PLoS ONE">
        <title>Chinook salmon (Oncorhynchus tshawytscha) genome and transcriptome.</title>
        <authorList>
            <person name="Christensen K.A."/>
            <person name="Leong J.S."/>
            <person name="Sakhrani D."/>
            <person name="Biagi C.A."/>
            <person name="Minkley D.R."/>
            <person name="Withler R.E."/>
            <person name="Rondeau E.B."/>
            <person name="Koop B.F."/>
            <person name="Devlin R.H."/>
        </authorList>
    </citation>
    <scope>NUCLEOTIDE SEQUENCE [LARGE SCALE GENOMIC DNA]</scope>
</reference>
<dbReference type="Pfam" id="PF12796">
    <property type="entry name" value="Ank_2"/>
    <property type="match status" value="6"/>
</dbReference>
<evidence type="ECO:0000259" key="15">
    <source>
        <dbReference type="Pfam" id="PF00520"/>
    </source>
</evidence>
<dbReference type="GO" id="GO:1902495">
    <property type="term" value="C:transmembrane transporter complex"/>
    <property type="evidence" value="ECO:0007669"/>
    <property type="project" value="TreeGrafter"/>
</dbReference>
<comment type="subcellular location">
    <subcellularLocation>
        <location evidence="1">Membrane</location>
        <topology evidence="1">Multi-pass membrane protein</topology>
    </subcellularLocation>
</comment>
<feature type="transmembrane region" description="Helical" evidence="14">
    <location>
        <begin position="841"/>
        <end position="861"/>
    </location>
</feature>
<evidence type="ECO:0000256" key="14">
    <source>
        <dbReference type="SAM" id="Phobius"/>
    </source>
</evidence>
<keyword evidence="6 14" id="KW-1133">Transmembrane helix</keyword>